<name>A0A8E2DUF9_9APHY</name>
<dbReference type="SMART" id="SM00256">
    <property type="entry name" value="FBOX"/>
    <property type="match status" value="1"/>
</dbReference>
<dbReference type="InterPro" id="IPR001810">
    <property type="entry name" value="F-box_dom"/>
</dbReference>
<organism evidence="3 4">
    <name type="scientific">Obba rivulosa</name>
    <dbReference type="NCBI Taxonomy" id="1052685"/>
    <lineage>
        <taxon>Eukaryota</taxon>
        <taxon>Fungi</taxon>
        <taxon>Dikarya</taxon>
        <taxon>Basidiomycota</taxon>
        <taxon>Agaricomycotina</taxon>
        <taxon>Agaricomycetes</taxon>
        <taxon>Polyporales</taxon>
        <taxon>Gelatoporiaceae</taxon>
        <taxon>Obba</taxon>
    </lineage>
</organism>
<evidence type="ECO:0000313" key="3">
    <source>
        <dbReference type="EMBL" id="OCH96054.1"/>
    </source>
</evidence>
<evidence type="ECO:0000259" key="2">
    <source>
        <dbReference type="PROSITE" id="PS50181"/>
    </source>
</evidence>
<feature type="region of interest" description="Disordered" evidence="1">
    <location>
        <begin position="450"/>
        <end position="471"/>
    </location>
</feature>
<feature type="domain" description="F-box" evidence="2">
    <location>
        <begin position="10"/>
        <end position="58"/>
    </location>
</feature>
<accession>A0A8E2DUF9</accession>
<sequence length="532" mass="60200">MEISVSESTARHLCLLPTELLLQVLGELDYRSLVRCKQVCRLFLETINNAVALQYKIELGVARMEDGPPSLLGAADRLALLKRHQQAWNTLKYSSIEWMPMLRGEVWELYGDVLAQARGSKVLCFWQLPSAIRGIEHKEWTLENFEFVIRDFGMDPAQDLLVLIQSPRADSDDPYRIHLRHLSSGDRHTRAPNPAIFTHSPHGSEDYSFTIQVAGDLLGVLFINHGDEDAELLVWNWKTGVRICRVIGEGVRSFAFLTPRHVLLAETEYGTEEGDTLGPTLFVIDVFKHADTNTDILVQSDDLCRFRLPELSDLATDYSVLIRSDPAPGWTPHPDSKVPFYTGRHDRLFVLTLDVVETTMHLHALLMFVPSSTFTSRMDALAPGEEHRAFDWEDWGPTGTRLIRAPPRQTHVWVCYVFGMKFAFKRMINNNMAICVLDFNLLPVKRRQAEGRDGMEPGLEERSYERTPTTLPGGTVFKNPVTTSLPFRSHTLMFEVPSQGGPIPLAAVMLSEDSLIMVADLPNVRQFGIITY</sequence>
<dbReference type="EMBL" id="KV722332">
    <property type="protein sequence ID" value="OCH96054.1"/>
    <property type="molecule type" value="Genomic_DNA"/>
</dbReference>
<gene>
    <name evidence="3" type="ORF">OBBRIDRAFT_743996</name>
</gene>
<reference evidence="3 4" key="1">
    <citation type="submission" date="2016-07" db="EMBL/GenBank/DDBJ databases">
        <title>Draft genome of the white-rot fungus Obba rivulosa 3A-2.</title>
        <authorList>
            <consortium name="DOE Joint Genome Institute"/>
            <person name="Miettinen O."/>
            <person name="Riley R."/>
            <person name="Acob R."/>
            <person name="Barry K."/>
            <person name="Cullen D."/>
            <person name="De Vries R."/>
            <person name="Hainaut M."/>
            <person name="Hatakka A."/>
            <person name="Henrissat B."/>
            <person name="Hilden K."/>
            <person name="Kuo R."/>
            <person name="Labutti K."/>
            <person name="Lipzen A."/>
            <person name="Makela M.R."/>
            <person name="Sandor L."/>
            <person name="Spatafora J.W."/>
            <person name="Grigoriev I.V."/>
            <person name="Hibbett D.S."/>
        </authorList>
    </citation>
    <scope>NUCLEOTIDE SEQUENCE [LARGE SCALE GENOMIC DNA]</scope>
    <source>
        <strain evidence="3 4">3A-2</strain>
    </source>
</reference>
<dbReference type="Proteomes" id="UP000250043">
    <property type="component" value="Unassembled WGS sequence"/>
</dbReference>
<keyword evidence="4" id="KW-1185">Reference proteome</keyword>
<dbReference type="OrthoDB" id="3256413at2759"/>
<dbReference type="Pfam" id="PF12937">
    <property type="entry name" value="F-box-like"/>
    <property type="match status" value="1"/>
</dbReference>
<evidence type="ECO:0000256" key="1">
    <source>
        <dbReference type="SAM" id="MobiDB-lite"/>
    </source>
</evidence>
<dbReference type="Gene3D" id="1.20.1280.50">
    <property type="match status" value="1"/>
</dbReference>
<dbReference type="SUPFAM" id="SSF81383">
    <property type="entry name" value="F-box domain"/>
    <property type="match status" value="1"/>
</dbReference>
<protein>
    <recommendedName>
        <fullName evidence="2">F-box domain-containing protein</fullName>
    </recommendedName>
</protein>
<dbReference type="AlphaFoldDB" id="A0A8E2DUF9"/>
<dbReference type="PROSITE" id="PS50181">
    <property type="entry name" value="FBOX"/>
    <property type="match status" value="1"/>
</dbReference>
<dbReference type="InterPro" id="IPR036047">
    <property type="entry name" value="F-box-like_dom_sf"/>
</dbReference>
<feature type="compositionally biased region" description="Basic and acidic residues" evidence="1">
    <location>
        <begin position="450"/>
        <end position="465"/>
    </location>
</feature>
<evidence type="ECO:0000313" key="4">
    <source>
        <dbReference type="Proteomes" id="UP000250043"/>
    </source>
</evidence>
<proteinExistence type="predicted"/>